<accession>A0A2K1J1R7</accession>
<evidence type="ECO:0000256" key="1">
    <source>
        <dbReference type="SAM" id="MobiDB-lite"/>
    </source>
</evidence>
<evidence type="ECO:0000313" key="3">
    <source>
        <dbReference type="EnsemblPlants" id="Pp3c18_20330V3.1"/>
    </source>
</evidence>
<dbReference type="InterPro" id="IPR010297">
    <property type="entry name" value="DUF900_hydrolase"/>
</dbReference>
<dbReference type="Pfam" id="PF05990">
    <property type="entry name" value="DUF900"/>
    <property type="match status" value="1"/>
</dbReference>
<keyword evidence="4" id="KW-1185">Reference proteome</keyword>
<evidence type="ECO:0000313" key="2">
    <source>
        <dbReference type="EMBL" id="PNR35471.1"/>
    </source>
</evidence>
<dbReference type="AlphaFoldDB" id="A0A2K1J1R7"/>
<dbReference type="EMBL" id="ABEU02000018">
    <property type="protein sequence ID" value="PNR35471.1"/>
    <property type="molecule type" value="Genomic_DNA"/>
</dbReference>
<reference evidence="2 4" key="2">
    <citation type="journal article" date="2018" name="Plant J.">
        <title>The Physcomitrella patens chromosome-scale assembly reveals moss genome structure and evolution.</title>
        <authorList>
            <person name="Lang D."/>
            <person name="Ullrich K.K."/>
            <person name="Murat F."/>
            <person name="Fuchs J."/>
            <person name="Jenkins J."/>
            <person name="Haas F.B."/>
            <person name="Piednoel M."/>
            <person name="Gundlach H."/>
            <person name="Van Bel M."/>
            <person name="Meyberg R."/>
            <person name="Vives C."/>
            <person name="Morata J."/>
            <person name="Symeonidi A."/>
            <person name="Hiss M."/>
            <person name="Muchero W."/>
            <person name="Kamisugi Y."/>
            <person name="Saleh O."/>
            <person name="Blanc G."/>
            <person name="Decker E.L."/>
            <person name="van Gessel N."/>
            <person name="Grimwood J."/>
            <person name="Hayes R.D."/>
            <person name="Graham S.W."/>
            <person name="Gunter L.E."/>
            <person name="McDaniel S.F."/>
            <person name="Hoernstein S.N.W."/>
            <person name="Larsson A."/>
            <person name="Li F.W."/>
            <person name="Perroud P.F."/>
            <person name="Phillips J."/>
            <person name="Ranjan P."/>
            <person name="Rokshar D.S."/>
            <person name="Rothfels C.J."/>
            <person name="Schneider L."/>
            <person name="Shu S."/>
            <person name="Stevenson D.W."/>
            <person name="Thummler F."/>
            <person name="Tillich M."/>
            <person name="Villarreal Aguilar J.C."/>
            <person name="Widiez T."/>
            <person name="Wong G.K."/>
            <person name="Wymore A."/>
            <person name="Zhang Y."/>
            <person name="Zimmer A.D."/>
            <person name="Quatrano R.S."/>
            <person name="Mayer K.F.X."/>
            <person name="Goodstein D."/>
            <person name="Casacuberta J.M."/>
            <person name="Vandepoele K."/>
            <person name="Reski R."/>
            <person name="Cuming A.C."/>
            <person name="Tuskan G.A."/>
            <person name="Maumus F."/>
            <person name="Salse J."/>
            <person name="Schmutz J."/>
            <person name="Rensing S.A."/>
        </authorList>
    </citation>
    <scope>NUCLEOTIDE SEQUENCE [LARGE SCALE GENOMIC DNA]</scope>
    <source>
        <strain evidence="3 4">cv. Gransden 2004</strain>
    </source>
</reference>
<gene>
    <name evidence="2" type="ORF">PHYPA_023371</name>
</gene>
<feature type="compositionally biased region" description="Basic and acidic residues" evidence="1">
    <location>
        <begin position="7"/>
        <end position="24"/>
    </location>
</feature>
<protein>
    <submittedName>
        <fullName evidence="2 3">Uncharacterized protein</fullName>
    </submittedName>
</protein>
<sequence length="260" mass="29335">MTVGILIREKGSQIRGPQEHEEADPNLHTVILSKDTELRDDQNEFVECLNKALPPKAEGNKERKISGHPDVHILAHSMGNRGLIMALKKMSSTPSTLKNVVFAAADVERKDFDEMVRKVKMGDSRIDDAQQNGREKLSARAPLLTVYSSMTDQALWASKYVNWSKGRLGDTSFLHMETQEKGSDQVDVTGSKVTKAWLHHSYHVESPAVLDDIEVLGNHELNVEERYQQGKGKRIKLVTAHGKKFFAFDTNVWQEEQRCS</sequence>
<proteinExistence type="predicted"/>
<dbReference type="PANTHER" id="PTHR36513">
    <property type="entry name" value="ABC TRANSMEMBRANE TYPE-1 DOMAIN-CONTAINING PROTEIN"/>
    <property type="match status" value="1"/>
</dbReference>
<feature type="region of interest" description="Disordered" evidence="1">
    <location>
        <begin position="1"/>
        <end position="24"/>
    </location>
</feature>
<evidence type="ECO:0000313" key="4">
    <source>
        <dbReference type="Proteomes" id="UP000006727"/>
    </source>
</evidence>
<dbReference type="EnsemblPlants" id="Pp3c18_20330V3.1">
    <property type="protein sequence ID" value="Pp3c18_20330V3.1"/>
    <property type="gene ID" value="Pp3c18_20330"/>
</dbReference>
<dbReference type="PaxDb" id="3218-PP1S33_195V6.1"/>
<dbReference type="PANTHER" id="PTHR36513:SF1">
    <property type="entry name" value="TRANSMEMBRANE PROTEIN"/>
    <property type="match status" value="1"/>
</dbReference>
<dbReference type="Proteomes" id="UP000006727">
    <property type="component" value="Chromosome 18"/>
</dbReference>
<organism evidence="2">
    <name type="scientific">Physcomitrium patens</name>
    <name type="common">Spreading-leaved earth moss</name>
    <name type="synonym">Physcomitrella patens</name>
    <dbReference type="NCBI Taxonomy" id="3218"/>
    <lineage>
        <taxon>Eukaryota</taxon>
        <taxon>Viridiplantae</taxon>
        <taxon>Streptophyta</taxon>
        <taxon>Embryophyta</taxon>
        <taxon>Bryophyta</taxon>
        <taxon>Bryophytina</taxon>
        <taxon>Bryopsida</taxon>
        <taxon>Funariidae</taxon>
        <taxon>Funariales</taxon>
        <taxon>Funariaceae</taxon>
        <taxon>Physcomitrium</taxon>
    </lineage>
</organism>
<dbReference type="Gramene" id="Pp3c18_20330V3.1">
    <property type="protein sequence ID" value="Pp3c18_20330V3.1"/>
    <property type="gene ID" value="Pp3c18_20330"/>
</dbReference>
<reference evidence="3" key="3">
    <citation type="submission" date="2020-12" db="UniProtKB">
        <authorList>
            <consortium name="EnsemblPlants"/>
        </authorList>
    </citation>
    <scope>IDENTIFICATION</scope>
</reference>
<reference evidence="2 4" key="1">
    <citation type="journal article" date="2008" name="Science">
        <title>The Physcomitrella genome reveals evolutionary insights into the conquest of land by plants.</title>
        <authorList>
            <person name="Rensing S."/>
            <person name="Lang D."/>
            <person name="Zimmer A."/>
            <person name="Terry A."/>
            <person name="Salamov A."/>
            <person name="Shapiro H."/>
            <person name="Nishiyama T."/>
            <person name="Perroud P.-F."/>
            <person name="Lindquist E."/>
            <person name="Kamisugi Y."/>
            <person name="Tanahashi T."/>
            <person name="Sakakibara K."/>
            <person name="Fujita T."/>
            <person name="Oishi K."/>
            <person name="Shin-I T."/>
            <person name="Kuroki Y."/>
            <person name="Toyoda A."/>
            <person name="Suzuki Y."/>
            <person name="Hashimoto A."/>
            <person name="Yamaguchi K."/>
            <person name="Sugano A."/>
            <person name="Kohara Y."/>
            <person name="Fujiyama A."/>
            <person name="Anterola A."/>
            <person name="Aoki S."/>
            <person name="Ashton N."/>
            <person name="Barbazuk W.B."/>
            <person name="Barker E."/>
            <person name="Bennetzen J."/>
            <person name="Bezanilla M."/>
            <person name="Blankenship R."/>
            <person name="Cho S.H."/>
            <person name="Dutcher S."/>
            <person name="Estelle M."/>
            <person name="Fawcett J.A."/>
            <person name="Gundlach H."/>
            <person name="Hanada K."/>
            <person name="Heyl A."/>
            <person name="Hicks K.A."/>
            <person name="Hugh J."/>
            <person name="Lohr M."/>
            <person name="Mayer K."/>
            <person name="Melkozernov A."/>
            <person name="Murata T."/>
            <person name="Nelson D."/>
            <person name="Pils B."/>
            <person name="Prigge M."/>
            <person name="Reiss B."/>
            <person name="Renner T."/>
            <person name="Rombauts S."/>
            <person name="Rushton P."/>
            <person name="Sanderfoot A."/>
            <person name="Schween G."/>
            <person name="Shiu S.-H."/>
            <person name="Stueber K."/>
            <person name="Theodoulou F.L."/>
            <person name="Tu H."/>
            <person name="Van de Peer Y."/>
            <person name="Verrier P.J."/>
            <person name="Waters E."/>
            <person name="Wood A."/>
            <person name="Yang L."/>
            <person name="Cove D."/>
            <person name="Cuming A."/>
            <person name="Hasebe M."/>
            <person name="Lucas S."/>
            <person name="Mishler D.B."/>
            <person name="Reski R."/>
            <person name="Grigoriev I."/>
            <person name="Quatrano R.S."/>
            <person name="Boore J.L."/>
        </authorList>
    </citation>
    <scope>NUCLEOTIDE SEQUENCE [LARGE SCALE GENOMIC DNA]</scope>
    <source>
        <strain evidence="3 4">cv. Gransden 2004</strain>
    </source>
</reference>
<dbReference type="InParanoid" id="A0A2K1J1R7"/>
<name>A0A2K1J1R7_PHYPA</name>